<feature type="transmembrane region" description="Helical" evidence="5">
    <location>
        <begin position="160"/>
        <end position="179"/>
    </location>
</feature>
<feature type="transmembrane region" description="Helical" evidence="5">
    <location>
        <begin position="246"/>
        <end position="267"/>
    </location>
</feature>
<reference evidence="7" key="2">
    <citation type="journal article" date="2023" name="Plant Pathol.">
        <title>Dismantling and reorganizing Pseudomonas marginalis sensu#lato.</title>
        <authorList>
            <person name="Sawada H."/>
            <person name="Fujikawa T."/>
            <person name="Satou M."/>
        </authorList>
    </citation>
    <scope>NUCLEOTIDE SEQUENCE</scope>
    <source>
        <strain evidence="7">MAFF 301350</strain>
    </source>
</reference>
<evidence type="ECO:0000259" key="6">
    <source>
        <dbReference type="Pfam" id="PF00892"/>
    </source>
</evidence>
<feature type="transmembrane region" description="Helical" evidence="5">
    <location>
        <begin position="103"/>
        <end position="123"/>
    </location>
</feature>
<keyword evidence="8" id="KW-1185">Reference proteome</keyword>
<comment type="caution">
    <text evidence="7">The sequence shown here is derived from an EMBL/GenBank/DDBJ whole genome shotgun (WGS) entry which is preliminary data.</text>
</comment>
<evidence type="ECO:0000256" key="3">
    <source>
        <dbReference type="ARBA" id="ARBA00022989"/>
    </source>
</evidence>
<dbReference type="EMBL" id="JAHTBI010000096">
    <property type="protein sequence ID" value="MBV6289865.1"/>
    <property type="molecule type" value="Genomic_DNA"/>
</dbReference>
<accession>A0A9Q3AH29</accession>
<evidence type="ECO:0000256" key="2">
    <source>
        <dbReference type="ARBA" id="ARBA00022692"/>
    </source>
</evidence>
<reference evidence="7" key="1">
    <citation type="journal article" date="2022" name="Int. J. Syst. Evol. Microbiol.">
        <title>Pseudomonas aegrilactucae sp. nov. and Pseudomonas morbosilactucae sp. nov., pathogens causing bacterial rot of lettuce in Japan.</title>
        <authorList>
            <person name="Sawada H."/>
            <person name="Fujikawa T."/>
            <person name="Satou M."/>
        </authorList>
    </citation>
    <scope>NUCLEOTIDE SEQUENCE</scope>
    <source>
        <strain evidence="7">MAFF 301350</strain>
    </source>
</reference>
<keyword evidence="4 5" id="KW-0472">Membrane</keyword>
<keyword evidence="2 5" id="KW-0812">Transmembrane</keyword>
<protein>
    <submittedName>
        <fullName evidence="7">DMT family transporter</fullName>
    </submittedName>
</protein>
<evidence type="ECO:0000313" key="8">
    <source>
        <dbReference type="Proteomes" id="UP001106592"/>
    </source>
</evidence>
<gene>
    <name evidence="7" type="ORF">KUO17_23010</name>
</gene>
<evidence type="ECO:0000256" key="1">
    <source>
        <dbReference type="ARBA" id="ARBA00004141"/>
    </source>
</evidence>
<dbReference type="RefSeq" id="WP_217977882.1">
    <property type="nucleotide sequence ID" value="NZ_JAHTBI010000096.1"/>
</dbReference>
<dbReference type="Pfam" id="PF00892">
    <property type="entry name" value="EamA"/>
    <property type="match status" value="2"/>
</dbReference>
<dbReference type="PANTHER" id="PTHR32322">
    <property type="entry name" value="INNER MEMBRANE TRANSPORTER"/>
    <property type="match status" value="1"/>
</dbReference>
<dbReference type="GO" id="GO:0016020">
    <property type="term" value="C:membrane"/>
    <property type="evidence" value="ECO:0007669"/>
    <property type="project" value="UniProtKB-SubCell"/>
</dbReference>
<feature type="transmembrane region" description="Helical" evidence="5">
    <location>
        <begin position="44"/>
        <end position="64"/>
    </location>
</feature>
<comment type="subcellular location">
    <subcellularLocation>
        <location evidence="1">Membrane</location>
        <topology evidence="1">Multi-pass membrane protein</topology>
    </subcellularLocation>
</comment>
<dbReference type="PANTHER" id="PTHR32322:SF2">
    <property type="entry name" value="EAMA DOMAIN-CONTAINING PROTEIN"/>
    <property type="match status" value="1"/>
</dbReference>
<feature type="transmembrane region" description="Helical" evidence="5">
    <location>
        <begin position="273"/>
        <end position="291"/>
    </location>
</feature>
<feature type="transmembrane region" description="Helical" evidence="5">
    <location>
        <begin position="130"/>
        <end position="148"/>
    </location>
</feature>
<sequence>MEQTLQPRIRDDTTRGWINGVIGVVIFSGSLPATRVAVLEFDPVFLTVVRAAIAGMLALALLVLLKQPRPARQQLVPLIIVSLGVVVGFPLLTALALQYVTSAHSIVFIGMLPLATAVFGVLRGGERPRAVFWLFSVLGCLMVVGFALSQGLAASPEGDLLMLLAVVVCGLGYAQGAVLSKALGGWQVICWALLLSLPFMLALTVLLAPVSFSGISLPAWTSLAYVSLFSMLIGFVFWYRGLAQGGIAAVGQLQLLQPFFGLALAATLLGEQVSLGMLSVTVGVILCVAGAKKWAK</sequence>
<dbReference type="AlphaFoldDB" id="A0A9Q3AH29"/>
<proteinExistence type="predicted"/>
<dbReference type="Proteomes" id="UP001106592">
    <property type="component" value="Unassembled WGS sequence"/>
</dbReference>
<feature type="domain" description="EamA" evidence="6">
    <location>
        <begin position="16"/>
        <end position="144"/>
    </location>
</feature>
<evidence type="ECO:0000313" key="7">
    <source>
        <dbReference type="EMBL" id="MBV6289865.1"/>
    </source>
</evidence>
<evidence type="ECO:0000256" key="5">
    <source>
        <dbReference type="SAM" id="Phobius"/>
    </source>
</evidence>
<keyword evidence="3 5" id="KW-1133">Transmembrane helix</keyword>
<feature type="transmembrane region" description="Helical" evidence="5">
    <location>
        <begin position="191"/>
        <end position="212"/>
    </location>
</feature>
<feature type="transmembrane region" description="Helical" evidence="5">
    <location>
        <begin position="218"/>
        <end position="239"/>
    </location>
</feature>
<feature type="transmembrane region" description="Helical" evidence="5">
    <location>
        <begin position="16"/>
        <end position="38"/>
    </location>
</feature>
<organism evidence="7 8">
    <name type="scientific">Pseudomonas aegrilactucae</name>
    <dbReference type="NCBI Taxonomy" id="2854028"/>
    <lineage>
        <taxon>Bacteria</taxon>
        <taxon>Pseudomonadati</taxon>
        <taxon>Pseudomonadota</taxon>
        <taxon>Gammaproteobacteria</taxon>
        <taxon>Pseudomonadales</taxon>
        <taxon>Pseudomonadaceae</taxon>
        <taxon>Pseudomonas</taxon>
    </lineage>
</organism>
<dbReference type="InterPro" id="IPR000620">
    <property type="entry name" value="EamA_dom"/>
</dbReference>
<evidence type="ECO:0000256" key="4">
    <source>
        <dbReference type="ARBA" id="ARBA00023136"/>
    </source>
</evidence>
<feature type="domain" description="EamA" evidence="6">
    <location>
        <begin position="158"/>
        <end position="290"/>
    </location>
</feature>
<dbReference type="InterPro" id="IPR050638">
    <property type="entry name" value="AA-Vitamin_Transporters"/>
</dbReference>
<feature type="transmembrane region" description="Helical" evidence="5">
    <location>
        <begin position="76"/>
        <end position="97"/>
    </location>
</feature>
<name>A0A9Q3AH29_9PSED</name>